<feature type="repeat" description="ANK" evidence="2">
    <location>
        <begin position="263"/>
        <end position="295"/>
    </location>
</feature>
<gene>
    <name evidence="4" type="ORF">KP79_PYT14260</name>
</gene>
<dbReference type="Proteomes" id="UP000242188">
    <property type="component" value="Unassembled WGS sequence"/>
</dbReference>
<dbReference type="Gene3D" id="1.25.40.20">
    <property type="entry name" value="Ankyrin repeat-containing domain"/>
    <property type="match status" value="2"/>
</dbReference>
<dbReference type="PANTHER" id="PTHR24179">
    <property type="entry name" value="PROTEIN PHOSPHATASE 1 REGULATORY SUBUNIT 12"/>
    <property type="match status" value="1"/>
</dbReference>
<dbReference type="PRINTS" id="PR01415">
    <property type="entry name" value="ANKYRIN"/>
</dbReference>
<dbReference type="FunFam" id="1.25.40.20:FF:000198">
    <property type="entry name" value="Myosin binding subunit, isoform P"/>
    <property type="match status" value="1"/>
</dbReference>
<feature type="compositionally biased region" description="Basic residues" evidence="3">
    <location>
        <begin position="24"/>
        <end position="33"/>
    </location>
</feature>
<evidence type="ECO:0000256" key="2">
    <source>
        <dbReference type="PROSITE-ProRule" id="PRU00023"/>
    </source>
</evidence>
<dbReference type="PROSITE" id="PS50088">
    <property type="entry name" value="ANK_REPEAT"/>
    <property type="match status" value="4"/>
</dbReference>
<feature type="repeat" description="ANK" evidence="2">
    <location>
        <begin position="230"/>
        <end position="262"/>
    </location>
</feature>
<feature type="compositionally biased region" description="Acidic residues" evidence="3">
    <location>
        <begin position="545"/>
        <end position="559"/>
    </location>
</feature>
<feature type="compositionally biased region" description="Polar residues" evidence="3">
    <location>
        <begin position="634"/>
        <end position="645"/>
    </location>
</feature>
<feature type="compositionally biased region" description="Polar residues" evidence="3">
    <location>
        <begin position="367"/>
        <end position="378"/>
    </location>
</feature>
<feature type="compositionally biased region" description="Polar residues" evidence="3">
    <location>
        <begin position="443"/>
        <end position="464"/>
    </location>
</feature>
<dbReference type="AlphaFoldDB" id="A0A210PN55"/>
<dbReference type="InterPro" id="IPR036770">
    <property type="entry name" value="Ankyrin_rpt-contain_sf"/>
</dbReference>
<keyword evidence="5" id="KW-1185">Reference proteome</keyword>
<dbReference type="OrthoDB" id="19014at2759"/>
<dbReference type="PROSITE" id="PS50297">
    <property type="entry name" value="ANK_REP_REGION"/>
    <property type="match status" value="4"/>
</dbReference>
<dbReference type="GO" id="GO:0017020">
    <property type="term" value="F:myosin phosphatase regulator activity"/>
    <property type="evidence" value="ECO:0007669"/>
    <property type="project" value="TreeGrafter"/>
</dbReference>
<feature type="compositionally biased region" description="Basic residues" evidence="3">
    <location>
        <begin position="49"/>
        <end position="63"/>
    </location>
</feature>
<evidence type="ECO:0000313" key="4">
    <source>
        <dbReference type="EMBL" id="OWF37940.1"/>
    </source>
</evidence>
<dbReference type="InterPro" id="IPR002110">
    <property type="entry name" value="Ankyrin_rpt"/>
</dbReference>
<feature type="compositionally biased region" description="Polar residues" evidence="3">
    <location>
        <begin position="477"/>
        <end position="503"/>
    </location>
</feature>
<accession>A0A210PN55</accession>
<feature type="compositionally biased region" description="Basic and acidic residues" evidence="3">
    <location>
        <begin position="320"/>
        <end position="331"/>
    </location>
</feature>
<dbReference type="GO" id="GO:0004857">
    <property type="term" value="F:enzyme inhibitor activity"/>
    <property type="evidence" value="ECO:0007669"/>
    <property type="project" value="TreeGrafter"/>
</dbReference>
<dbReference type="SUPFAM" id="SSF48403">
    <property type="entry name" value="Ankyrin repeat"/>
    <property type="match status" value="1"/>
</dbReference>
<keyword evidence="1" id="KW-0677">Repeat</keyword>
<feature type="region of interest" description="Disordered" evidence="3">
    <location>
        <begin position="1"/>
        <end position="63"/>
    </location>
</feature>
<protein>
    <submittedName>
        <fullName evidence="4">Protein phosphatase 1 regulatory inhibitor subunit 16B</fullName>
    </submittedName>
</protein>
<evidence type="ECO:0000256" key="1">
    <source>
        <dbReference type="ARBA" id="ARBA00022737"/>
    </source>
</evidence>
<feature type="repeat" description="ANK" evidence="2">
    <location>
        <begin position="102"/>
        <end position="134"/>
    </location>
</feature>
<reference evidence="4 5" key="1">
    <citation type="journal article" date="2017" name="Nat. Ecol. Evol.">
        <title>Scallop genome provides insights into evolution of bilaterian karyotype and development.</title>
        <authorList>
            <person name="Wang S."/>
            <person name="Zhang J."/>
            <person name="Jiao W."/>
            <person name="Li J."/>
            <person name="Xun X."/>
            <person name="Sun Y."/>
            <person name="Guo X."/>
            <person name="Huan P."/>
            <person name="Dong B."/>
            <person name="Zhang L."/>
            <person name="Hu X."/>
            <person name="Sun X."/>
            <person name="Wang J."/>
            <person name="Zhao C."/>
            <person name="Wang Y."/>
            <person name="Wang D."/>
            <person name="Huang X."/>
            <person name="Wang R."/>
            <person name="Lv J."/>
            <person name="Li Y."/>
            <person name="Zhang Z."/>
            <person name="Liu B."/>
            <person name="Lu W."/>
            <person name="Hui Y."/>
            <person name="Liang J."/>
            <person name="Zhou Z."/>
            <person name="Hou R."/>
            <person name="Li X."/>
            <person name="Liu Y."/>
            <person name="Li H."/>
            <person name="Ning X."/>
            <person name="Lin Y."/>
            <person name="Zhao L."/>
            <person name="Xing Q."/>
            <person name="Dou J."/>
            <person name="Li Y."/>
            <person name="Mao J."/>
            <person name="Guo H."/>
            <person name="Dou H."/>
            <person name="Li T."/>
            <person name="Mu C."/>
            <person name="Jiang W."/>
            <person name="Fu Q."/>
            <person name="Fu X."/>
            <person name="Miao Y."/>
            <person name="Liu J."/>
            <person name="Yu Q."/>
            <person name="Li R."/>
            <person name="Liao H."/>
            <person name="Li X."/>
            <person name="Kong Y."/>
            <person name="Jiang Z."/>
            <person name="Chourrout D."/>
            <person name="Li R."/>
            <person name="Bao Z."/>
        </authorList>
    </citation>
    <scope>NUCLEOTIDE SEQUENCE [LARGE SCALE GENOMIC DNA]</scope>
    <source>
        <strain evidence="4 5">PY_sf001</strain>
    </source>
</reference>
<dbReference type="InterPro" id="IPR051226">
    <property type="entry name" value="PP1_Regulatory_Subunit"/>
</dbReference>
<evidence type="ECO:0000256" key="3">
    <source>
        <dbReference type="SAM" id="MobiDB-lite"/>
    </source>
</evidence>
<sequence>MTDHQDLISEIASVEKMPTQDRLKHAKKRRSQQLKKWANYEKQIEKDSKRKKSKSQQRRSGNRARVRFPGKIVLLEAAARNDIDDVRRLLTQGVNPNSTNEDGLTALHQCCIDDSEEMLKLLLEFGALVNAQDSEMWTPLHAAATCGHVHLCKHLIDKGAELLAVNADGNMPYDICEDEVTLDYIETEMAKRGVTQEEIDDTRLVAEKEMLKDMEYIVSQNGNLEYYTENGTTPLHIAAANGFMQVAEFLLDHHVSVDMRDRDSWLPIHAAACWLQPEMIELLVRNGADIDSKAKNGETPFDLCEDAEIKQKILDMKDEIENNKASRSKDNVRRHKHNTRSFSNSSTSVYSSSTSLSDKPHRHKGTAQDQHLSASIRRSSMRGEKNPLFMKEAKEEALHFGWRKDNDEDIVEDEKENLPSTNIDDVQLIIDDADDNKRKPQSFVETSLNGNTDTVEYSRNLSDTMDNRKQQHRNSKSKSPNETKTVNRTSTVDRPSASNPTANQQPSQESGQGSVQQGGPGLTKKHSFTRKSEQSPPQRQKAEPFEEEEGIEDIEEEKEDQSAPESNVRYPSGTPSITLADLKKHRSESRSRENSTIDTQVQNLFLSGLNSNSKKYSSSTLPREDNSDHHTDSNGHNNNMKSYPNHSEGIRRFTAPGHSPAIGGDEKQGCCVIL</sequence>
<comment type="caution">
    <text evidence="4">The sequence shown here is derived from an EMBL/GenBank/DDBJ whole genome shotgun (WGS) entry which is preliminary data.</text>
</comment>
<feature type="compositionally biased region" description="Polar residues" evidence="3">
    <location>
        <begin position="596"/>
        <end position="621"/>
    </location>
</feature>
<organism evidence="4 5">
    <name type="scientific">Mizuhopecten yessoensis</name>
    <name type="common">Japanese scallop</name>
    <name type="synonym">Patinopecten yessoensis</name>
    <dbReference type="NCBI Taxonomy" id="6573"/>
    <lineage>
        <taxon>Eukaryota</taxon>
        <taxon>Metazoa</taxon>
        <taxon>Spiralia</taxon>
        <taxon>Lophotrochozoa</taxon>
        <taxon>Mollusca</taxon>
        <taxon>Bivalvia</taxon>
        <taxon>Autobranchia</taxon>
        <taxon>Pteriomorphia</taxon>
        <taxon>Pectinida</taxon>
        <taxon>Pectinoidea</taxon>
        <taxon>Pectinidae</taxon>
        <taxon>Mizuhopecten</taxon>
    </lineage>
</organism>
<dbReference type="Pfam" id="PF12796">
    <property type="entry name" value="Ank_2"/>
    <property type="match status" value="2"/>
</dbReference>
<feature type="region of interest" description="Disordered" evidence="3">
    <location>
        <begin position="433"/>
        <end position="649"/>
    </location>
</feature>
<proteinExistence type="predicted"/>
<feature type="repeat" description="ANK" evidence="2">
    <location>
        <begin position="135"/>
        <end position="167"/>
    </location>
</feature>
<keyword evidence="2" id="KW-0040">ANK repeat</keyword>
<feature type="compositionally biased region" description="Low complexity" evidence="3">
    <location>
        <begin position="340"/>
        <end position="357"/>
    </location>
</feature>
<feature type="compositionally biased region" description="Basic and acidic residues" evidence="3">
    <location>
        <begin position="38"/>
        <end position="48"/>
    </location>
</feature>
<name>A0A210PN55_MIZYE</name>
<evidence type="ECO:0000313" key="5">
    <source>
        <dbReference type="Proteomes" id="UP000242188"/>
    </source>
</evidence>
<dbReference type="EMBL" id="NEDP02005575">
    <property type="protein sequence ID" value="OWF37940.1"/>
    <property type="molecule type" value="Genomic_DNA"/>
</dbReference>
<dbReference type="GO" id="GO:0005737">
    <property type="term" value="C:cytoplasm"/>
    <property type="evidence" value="ECO:0007669"/>
    <property type="project" value="TreeGrafter"/>
</dbReference>
<feature type="region of interest" description="Disordered" evidence="3">
    <location>
        <begin position="320"/>
        <end position="384"/>
    </location>
</feature>
<dbReference type="STRING" id="6573.A0A210PN55"/>
<dbReference type="SMART" id="SM00248">
    <property type="entry name" value="ANK"/>
    <property type="match status" value="5"/>
</dbReference>
<feature type="compositionally biased region" description="Basic and acidic residues" evidence="3">
    <location>
        <begin position="622"/>
        <end position="633"/>
    </location>
</feature>
<dbReference type="PANTHER" id="PTHR24179:SF29">
    <property type="entry name" value="LD46604P"/>
    <property type="match status" value="1"/>
</dbReference>
<feature type="compositionally biased region" description="Low complexity" evidence="3">
    <location>
        <begin position="504"/>
        <end position="515"/>
    </location>
</feature>